<feature type="compositionally biased region" description="Basic residues" evidence="2">
    <location>
        <begin position="973"/>
        <end position="982"/>
    </location>
</feature>
<feature type="region of interest" description="Disordered" evidence="2">
    <location>
        <begin position="839"/>
        <end position="901"/>
    </location>
</feature>
<keyword evidence="4" id="KW-1185">Reference proteome</keyword>
<name>A0A238FAF9_9BASI</name>
<organism evidence="3 4">
    <name type="scientific">Microbotryum intermedium</name>
    <dbReference type="NCBI Taxonomy" id="269621"/>
    <lineage>
        <taxon>Eukaryota</taxon>
        <taxon>Fungi</taxon>
        <taxon>Dikarya</taxon>
        <taxon>Basidiomycota</taxon>
        <taxon>Pucciniomycotina</taxon>
        <taxon>Microbotryomycetes</taxon>
        <taxon>Microbotryales</taxon>
        <taxon>Microbotryaceae</taxon>
        <taxon>Microbotryum</taxon>
    </lineage>
</organism>
<protein>
    <submittedName>
        <fullName evidence="3">BQ2448_3602 protein</fullName>
    </submittedName>
</protein>
<dbReference type="PANTHER" id="PTHR46910:SF1">
    <property type="entry name" value="MISCELLANEOUS ZN(II)2CYS6 TRANSCRIPTION FACTOR (EUROFUNG)-RELATED"/>
    <property type="match status" value="1"/>
</dbReference>
<sequence length="982" mass="107132">MLPPLQGVQHLHHTASGAHHQHHHQYQQQQQQHQHHPYRDHPSDPLVDDLGGGGGSGSASRSRSSSSTAPYDPPHSASTSSADHQQHQRHQQQQQQHPHHQHPQHHPHRLPPMFPSPYGARSDRSPSQATSSKLHKLGKDGLPKKKRKQGKLPPPAHLASARPRPGPHMAPVLHARGNFISTSIAPLKSRAIITDVCRLPATIRESLLTNHRLFHPNSWLHVTRVVYAGYVKCDKAEMGGGACSECLKKHIKCTDAYVKSKPKVVRSGKLIQQAKTDVLLVLHARLRKLYGNGEDGVSGDGQQSEAAGEDMESNEVFDGLLYGASDAIKTSAESSATGVPDHCSPPPTAPPLSLITGPQSRIILTHLGLAVQDHLVQTYYSVFQAQMHVVDWPVFQQTWDNAGRNAAAMSPTNEFLAVVIQAWAARFSDHPVVLGQKGALTLPTLNDVRHHSGRDFTDVGNRREPFARAMLDRALKVCDERGALRKASAACCYALLLLEFLMVWDNSGRAPSSAGRSMMVNCAEHLRSMNEPSYVSADPDEVVVPTEQISGGTLLWMMYTRDALAALMQSRTLCLTDEDLAGLSDLLAIRPHASEIMATVSSDNPQMLLGLAVVCVFRHLTNSIRECAKTIASPLARRMRLNEVAIREAWADLDQSIRYTAIFKESVSRMDWTSFPTAKAHAWFRDVTVMHAQIALGVHSVVLDRWTLESNDERDLARDPTYAGYVDMLHRLKCESDERLLTCIREVTKYYRGVNHCVVFEGVLSSEFMKDYLQHMLRSPTWEEDGPANWTWEDKKLHCDDAIKALRNGGWCWPGYDVVIVDAIGQLANEAARIEQIQRRRTGSAASTPGPFGSNQGGSAGCPDGAWRGASGTLPSSQQHLRAPGGTGAAGFSPASNPAGLPSPSSFSAAAFPIPDQASPAGTSVAAYGFEGASNPIATDFAPPSGPPPSADDKKLAHLLGNGSDQKGCSTRRYAHTHAART</sequence>
<feature type="compositionally biased region" description="Basic residues" evidence="2">
    <location>
        <begin position="97"/>
        <end position="109"/>
    </location>
</feature>
<dbReference type="GO" id="GO:0003700">
    <property type="term" value="F:DNA-binding transcription factor activity"/>
    <property type="evidence" value="ECO:0007669"/>
    <property type="project" value="InterPro"/>
</dbReference>
<gene>
    <name evidence="3" type="ORF">BQ2448_3602</name>
</gene>
<reference evidence="4" key="1">
    <citation type="submission" date="2016-09" db="EMBL/GenBank/DDBJ databases">
        <authorList>
            <person name="Jeantristanb JTB J.-T."/>
            <person name="Ricardo R."/>
        </authorList>
    </citation>
    <scope>NUCLEOTIDE SEQUENCE [LARGE SCALE GENOMIC DNA]</scope>
</reference>
<dbReference type="CDD" id="cd12148">
    <property type="entry name" value="fungal_TF_MHR"/>
    <property type="match status" value="1"/>
</dbReference>
<feature type="region of interest" description="Disordered" evidence="2">
    <location>
        <begin position="934"/>
        <end position="982"/>
    </location>
</feature>
<dbReference type="InterPro" id="IPR050987">
    <property type="entry name" value="AtrR-like"/>
</dbReference>
<dbReference type="PANTHER" id="PTHR46910">
    <property type="entry name" value="TRANSCRIPTION FACTOR PDR1"/>
    <property type="match status" value="1"/>
</dbReference>
<evidence type="ECO:0000313" key="4">
    <source>
        <dbReference type="Proteomes" id="UP000198372"/>
    </source>
</evidence>
<proteinExistence type="predicted"/>
<evidence type="ECO:0000256" key="2">
    <source>
        <dbReference type="SAM" id="MobiDB-lite"/>
    </source>
</evidence>
<evidence type="ECO:0000313" key="3">
    <source>
        <dbReference type="EMBL" id="SCV70840.1"/>
    </source>
</evidence>
<evidence type="ECO:0000256" key="1">
    <source>
        <dbReference type="ARBA" id="ARBA00023242"/>
    </source>
</evidence>
<feature type="compositionally biased region" description="Low complexity" evidence="2">
    <location>
        <begin position="58"/>
        <end position="67"/>
    </location>
</feature>
<keyword evidence="1" id="KW-0539">Nucleus</keyword>
<dbReference type="AlphaFoldDB" id="A0A238FAF9"/>
<feature type="region of interest" description="Disordered" evidence="2">
    <location>
        <begin position="1"/>
        <end position="169"/>
    </location>
</feature>
<dbReference type="Proteomes" id="UP000198372">
    <property type="component" value="Unassembled WGS sequence"/>
</dbReference>
<dbReference type="EMBL" id="FMSP01000006">
    <property type="protein sequence ID" value="SCV70840.1"/>
    <property type="molecule type" value="Genomic_DNA"/>
</dbReference>
<accession>A0A238FAF9</accession>
<dbReference type="OrthoDB" id="39175at2759"/>